<evidence type="ECO:0000313" key="2">
    <source>
        <dbReference type="EMBL" id="EEC17366.1"/>
    </source>
</evidence>
<organism>
    <name type="scientific">Ixodes scapularis</name>
    <name type="common">Black-legged tick</name>
    <name type="synonym">Deer tick</name>
    <dbReference type="NCBI Taxonomy" id="6945"/>
    <lineage>
        <taxon>Eukaryota</taxon>
        <taxon>Metazoa</taxon>
        <taxon>Ecdysozoa</taxon>
        <taxon>Arthropoda</taxon>
        <taxon>Chelicerata</taxon>
        <taxon>Arachnida</taxon>
        <taxon>Acari</taxon>
        <taxon>Parasitiformes</taxon>
        <taxon>Ixodida</taxon>
        <taxon>Ixodoidea</taxon>
        <taxon>Ixodidae</taxon>
        <taxon>Ixodinae</taxon>
        <taxon>Ixodes</taxon>
    </lineage>
</organism>
<gene>
    <name evidence="2" type="ORF">IscW_ISCW022823</name>
</gene>
<reference evidence="2" key="1">
    <citation type="submission" date="2008-03" db="EMBL/GenBank/DDBJ databases">
        <title>Annotation of Ixodes scapularis.</title>
        <authorList>
            <consortium name="Ixodes scapularis Genome Project Consortium"/>
            <person name="Caler E."/>
            <person name="Hannick L.I."/>
            <person name="Bidwell S."/>
            <person name="Joardar V."/>
            <person name="Thiagarajan M."/>
            <person name="Amedeo P."/>
            <person name="Galinsky K.J."/>
            <person name="Schobel S."/>
            <person name="Inman J."/>
            <person name="Hostetler J."/>
            <person name="Miller J."/>
            <person name="Hammond M."/>
            <person name="Megy K."/>
            <person name="Lawson D."/>
            <person name="Kodira C."/>
            <person name="Sutton G."/>
            <person name="Meyer J."/>
            <person name="Hill C.A."/>
            <person name="Birren B."/>
            <person name="Nene V."/>
            <person name="Collins F."/>
            <person name="Alarcon-Chaidez F."/>
            <person name="Wikel S."/>
            <person name="Strausberg R."/>
        </authorList>
    </citation>
    <scope>NUCLEOTIDE SEQUENCE [LARGE SCALE GENOMIC DNA]</scope>
    <source>
        <strain evidence="2">Wikel colony</strain>
    </source>
</reference>
<accession>B7QEU4</accession>
<feature type="non-terminal residue" evidence="2">
    <location>
        <position position="1"/>
    </location>
</feature>
<sequence length="125" mass="13434">SHSVRDSLASGTRQYRGTSHVLLCLSQHPVPDDRTTQRLAMATASLVTGTRLSDGPRGRTLVEVGAKRTGQRSRVSPKSLRHQDRNRFGRTVPNALPSPNEVSSFLGAVISGKEAAPNLKEPPAV</sequence>
<dbReference type="EMBL" id="DS922315">
    <property type="protein sequence ID" value="EEC17366.1"/>
    <property type="molecule type" value="Genomic_DNA"/>
</dbReference>
<dbReference type="VEuPathDB" id="VectorBase:ISCI022823"/>
<feature type="non-terminal residue" evidence="2">
    <location>
        <position position="125"/>
    </location>
</feature>
<evidence type="ECO:0000256" key="1">
    <source>
        <dbReference type="SAM" id="MobiDB-lite"/>
    </source>
</evidence>
<dbReference type="PaxDb" id="6945-B7QEU4"/>
<proteinExistence type="predicted"/>
<protein>
    <submittedName>
        <fullName evidence="2">Uncharacterized protein</fullName>
    </submittedName>
</protein>
<name>B7QEU4_IXOSC</name>
<dbReference type="VEuPathDB" id="VectorBase:ISCW022823"/>
<dbReference type="HOGENOM" id="CLU_2009624_0_0_1"/>
<dbReference type="AlphaFoldDB" id="B7QEU4"/>
<feature type="region of interest" description="Disordered" evidence="1">
    <location>
        <begin position="66"/>
        <end position="100"/>
    </location>
</feature>